<organism evidence="5 7">
    <name type="scientific">Leyella lascolaii</name>
    <dbReference type="NCBI Taxonomy" id="1776379"/>
    <lineage>
        <taxon>Bacteria</taxon>
        <taxon>Pseudomonadati</taxon>
        <taxon>Bacteroidota</taxon>
        <taxon>Bacteroidia</taxon>
        <taxon>Bacteroidales</taxon>
        <taxon>Prevotellaceae</taxon>
        <taxon>Leyella</taxon>
    </lineage>
</organism>
<comment type="similarity">
    <text evidence="1">Belongs to the glycosyl hydrolase 16 family.</text>
</comment>
<dbReference type="InterPro" id="IPR013320">
    <property type="entry name" value="ConA-like_dom_sf"/>
</dbReference>
<dbReference type="EMBL" id="JAUEIF010000003">
    <property type="protein sequence ID" value="MDN0024988.1"/>
    <property type="molecule type" value="Genomic_DNA"/>
</dbReference>
<sequence length="278" mass="30519">MNRKVSLTLTFICAVFTACASGQEDSDSKGAATGTEEDVVFFDDFKTFDSSVWTKETHEAGWTNEELQAYSPEQVKVGKDGGRSVLMLTAEWKNGKIVSGRINSKGKKSFRYGTLSASIRLPKTADGLWPAFWMMGDNGKEWPACGEIDIMEMGDKEGIATGTASSRVNTAIHFGKNPASHEQQYHAASVGSSLQDGGYHTYTLTWDETRAAISIDGKPFHSFDIKENPYFHDNFFILFNLAVGGTFTGITDSGSITALKKGTKATMYVDWIKLTEHN</sequence>
<name>A0AAW7JL04_9BACT</name>
<comment type="caution">
    <text evidence="5">The sequence shown here is derived from an EMBL/GenBank/DDBJ whole genome shotgun (WGS) entry which is preliminary data.</text>
</comment>
<dbReference type="InterPro" id="IPR000757">
    <property type="entry name" value="Beta-glucanase-like"/>
</dbReference>
<dbReference type="Gene3D" id="2.60.120.200">
    <property type="match status" value="1"/>
</dbReference>
<dbReference type="SUPFAM" id="SSF49899">
    <property type="entry name" value="Concanavalin A-like lectins/glucanases"/>
    <property type="match status" value="1"/>
</dbReference>
<dbReference type="RefSeq" id="WP_286685498.1">
    <property type="nucleotide sequence ID" value="NZ_JAUEIE010000003.1"/>
</dbReference>
<evidence type="ECO:0000259" key="3">
    <source>
        <dbReference type="PROSITE" id="PS51762"/>
    </source>
</evidence>
<dbReference type="CDD" id="cd08023">
    <property type="entry name" value="GH16_laminarinase_like"/>
    <property type="match status" value="1"/>
</dbReference>
<accession>A0AAW7JL04</accession>
<feature type="chain" id="PRO_5043566452" evidence="2">
    <location>
        <begin position="21"/>
        <end position="278"/>
    </location>
</feature>
<reference evidence="5" key="2">
    <citation type="submission" date="2023-08" db="EMBL/GenBank/DDBJ databases">
        <title>Identification and characterization of horizontal gene transfer across gut microbiota members of farm animals based on homology search.</title>
        <authorList>
            <person name="Schwarzerova J."/>
            <person name="Nykrynova M."/>
            <person name="Jureckova K."/>
            <person name="Cejkova D."/>
            <person name="Rychlik I."/>
        </authorList>
    </citation>
    <scope>NUCLEOTIDE SEQUENCE</scope>
    <source>
        <strain evidence="5">ET15</strain>
        <strain evidence="4">ET37</strain>
    </source>
</reference>
<dbReference type="GO" id="GO:0005975">
    <property type="term" value="P:carbohydrate metabolic process"/>
    <property type="evidence" value="ECO:0007669"/>
    <property type="project" value="InterPro"/>
</dbReference>
<dbReference type="Proteomes" id="UP001167831">
    <property type="component" value="Unassembled WGS sequence"/>
</dbReference>
<gene>
    <name evidence="4" type="ORF">QVN81_05040</name>
    <name evidence="5" type="ORF">QVN84_05575</name>
</gene>
<evidence type="ECO:0000256" key="2">
    <source>
        <dbReference type="SAM" id="SignalP"/>
    </source>
</evidence>
<evidence type="ECO:0000256" key="1">
    <source>
        <dbReference type="ARBA" id="ARBA00006865"/>
    </source>
</evidence>
<dbReference type="Pfam" id="PF00722">
    <property type="entry name" value="Glyco_hydro_16"/>
    <property type="match status" value="1"/>
</dbReference>
<protein>
    <submittedName>
        <fullName evidence="5">Glycoside hydrolase family 16 protein</fullName>
    </submittedName>
</protein>
<dbReference type="AlphaFoldDB" id="A0AAW7JL04"/>
<dbReference type="PROSITE" id="PS51257">
    <property type="entry name" value="PROKAR_LIPOPROTEIN"/>
    <property type="match status" value="1"/>
</dbReference>
<evidence type="ECO:0000313" key="5">
    <source>
        <dbReference type="EMBL" id="MDN0024988.1"/>
    </source>
</evidence>
<proteinExistence type="inferred from homology"/>
<feature type="domain" description="GH16" evidence="3">
    <location>
        <begin position="26"/>
        <end position="278"/>
    </location>
</feature>
<dbReference type="PANTHER" id="PTHR10963:SF55">
    <property type="entry name" value="GLYCOSIDE HYDROLASE FAMILY 16 PROTEIN"/>
    <property type="match status" value="1"/>
</dbReference>
<dbReference type="PANTHER" id="PTHR10963">
    <property type="entry name" value="GLYCOSYL HYDROLASE-RELATED"/>
    <property type="match status" value="1"/>
</dbReference>
<dbReference type="PROSITE" id="PS51762">
    <property type="entry name" value="GH16_2"/>
    <property type="match status" value="1"/>
</dbReference>
<evidence type="ECO:0000313" key="4">
    <source>
        <dbReference type="EMBL" id="MDN0022389.1"/>
    </source>
</evidence>
<dbReference type="InterPro" id="IPR050546">
    <property type="entry name" value="Glycosyl_Hydrlase_16"/>
</dbReference>
<keyword evidence="6" id="KW-1185">Reference proteome</keyword>
<keyword evidence="2" id="KW-0732">Signal</keyword>
<feature type="signal peptide" evidence="2">
    <location>
        <begin position="1"/>
        <end position="20"/>
    </location>
</feature>
<reference evidence="5" key="1">
    <citation type="submission" date="2023-06" db="EMBL/GenBank/DDBJ databases">
        <authorList>
            <person name="Zeman M."/>
            <person name="Kubasova T."/>
            <person name="Jahodarova E."/>
            <person name="Nykrynova M."/>
            <person name="Rychlik I."/>
        </authorList>
    </citation>
    <scope>NUCLEOTIDE SEQUENCE</scope>
    <source>
        <strain evidence="5">ET15</strain>
        <strain evidence="4">ET37</strain>
    </source>
</reference>
<dbReference type="Proteomes" id="UP001168478">
    <property type="component" value="Unassembled WGS sequence"/>
</dbReference>
<dbReference type="GO" id="GO:0004553">
    <property type="term" value="F:hydrolase activity, hydrolyzing O-glycosyl compounds"/>
    <property type="evidence" value="ECO:0007669"/>
    <property type="project" value="InterPro"/>
</dbReference>
<evidence type="ECO:0000313" key="6">
    <source>
        <dbReference type="Proteomes" id="UP001167831"/>
    </source>
</evidence>
<dbReference type="EMBL" id="JAUEIE010000003">
    <property type="protein sequence ID" value="MDN0022389.1"/>
    <property type="molecule type" value="Genomic_DNA"/>
</dbReference>
<keyword evidence="5" id="KW-0378">Hydrolase</keyword>
<evidence type="ECO:0000313" key="7">
    <source>
        <dbReference type="Proteomes" id="UP001168478"/>
    </source>
</evidence>